<comment type="caution">
    <text evidence="1">The sequence shown here is derived from an EMBL/GenBank/DDBJ whole genome shotgun (WGS) entry which is preliminary data.</text>
</comment>
<evidence type="ECO:0008006" key="3">
    <source>
        <dbReference type="Google" id="ProtNLM"/>
    </source>
</evidence>
<dbReference type="RefSeq" id="WP_302710880.1">
    <property type="nucleotide sequence ID" value="NZ_JAULRT010000031.1"/>
</dbReference>
<sequence>MDTETLAKAPKTPEAMAYLAAVQTTQLILQDAATLARNNHMVFTSATALALKNLEQGKPEGETLLREIEKAMASSQEYLAKTGSICAQILAEFKALT</sequence>
<protein>
    <recommendedName>
        <fullName evidence="3">Phasin domain-containing protein</fullName>
    </recommendedName>
</protein>
<name>A0ABT8T9F0_9GAMM</name>
<gene>
    <name evidence="1" type="ORF">QWI16_01165</name>
</gene>
<organism evidence="1 2">
    <name type="scientific">Gilvimarinus algae</name>
    <dbReference type="NCBI Taxonomy" id="3058037"/>
    <lineage>
        <taxon>Bacteria</taxon>
        <taxon>Pseudomonadati</taxon>
        <taxon>Pseudomonadota</taxon>
        <taxon>Gammaproteobacteria</taxon>
        <taxon>Cellvibrionales</taxon>
        <taxon>Cellvibrionaceae</taxon>
        <taxon>Gilvimarinus</taxon>
    </lineage>
</organism>
<dbReference type="Proteomes" id="UP001168380">
    <property type="component" value="Unassembled WGS sequence"/>
</dbReference>
<reference evidence="1" key="1">
    <citation type="submission" date="2023-07" db="EMBL/GenBank/DDBJ databases">
        <title>Gilvimarinus algae sp. nov., isolated from the surface of Kelp.</title>
        <authorList>
            <person name="Sun Y.Y."/>
            <person name="Gong Y."/>
            <person name="Du Z.J."/>
        </authorList>
    </citation>
    <scope>NUCLEOTIDE SEQUENCE</scope>
    <source>
        <strain evidence="1">SDUM040014</strain>
    </source>
</reference>
<evidence type="ECO:0000313" key="1">
    <source>
        <dbReference type="EMBL" id="MDO3380761.1"/>
    </source>
</evidence>
<dbReference type="EMBL" id="JAULRT010000031">
    <property type="protein sequence ID" value="MDO3380761.1"/>
    <property type="molecule type" value="Genomic_DNA"/>
</dbReference>
<accession>A0ABT8T9F0</accession>
<proteinExistence type="predicted"/>
<evidence type="ECO:0000313" key="2">
    <source>
        <dbReference type="Proteomes" id="UP001168380"/>
    </source>
</evidence>
<keyword evidence="2" id="KW-1185">Reference proteome</keyword>